<dbReference type="CDD" id="cd00808">
    <property type="entry name" value="GluRS_core"/>
    <property type="match status" value="1"/>
</dbReference>
<evidence type="ECO:0000256" key="4">
    <source>
        <dbReference type="ARBA" id="ARBA00022490"/>
    </source>
</evidence>
<evidence type="ECO:0000256" key="9">
    <source>
        <dbReference type="ARBA" id="ARBA00023146"/>
    </source>
</evidence>
<keyword evidence="8 10" id="KW-0648">Protein biosynthesis</keyword>
<dbReference type="GO" id="GO:0008270">
    <property type="term" value="F:zinc ion binding"/>
    <property type="evidence" value="ECO:0007669"/>
    <property type="project" value="InterPro"/>
</dbReference>
<dbReference type="InterPro" id="IPR004527">
    <property type="entry name" value="Glu-tRNA-ligase_bac/mito"/>
</dbReference>
<dbReference type="HAMAP" id="MF_00022">
    <property type="entry name" value="Glu_tRNA_synth_type1"/>
    <property type="match status" value="1"/>
</dbReference>
<comment type="subunit">
    <text evidence="3 10">Monomer.</text>
</comment>
<feature type="domain" description="Aminoacyl-tRNA synthetase class I anticodon-binding" evidence="12">
    <location>
        <begin position="327"/>
        <end position="463"/>
    </location>
</feature>
<dbReference type="InterPro" id="IPR014729">
    <property type="entry name" value="Rossmann-like_a/b/a_fold"/>
</dbReference>
<evidence type="ECO:0000313" key="13">
    <source>
        <dbReference type="EMBL" id="URJ28272.1"/>
    </source>
</evidence>
<comment type="caution">
    <text evidence="10">Lacks conserved residue(s) required for the propagation of feature annotation.</text>
</comment>
<dbReference type="PRINTS" id="PR00987">
    <property type="entry name" value="TRNASYNTHGLU"/>
</dbReference>
<dbReference type="InterPro" id="IPR020058">
    <property type="entry name" value="Glu/Gln-tRNA-synth_Ib_cat-dom"/>
</dbReference>
<keyword evidence="7 10" id="KW-0067">ATP-binding</keyword>
<keyword evidence="6 10" id="KW-0547">Nucleotide-binding</keyword>
<evidence type="ECO:0000313" key="14">
    <source>
        <dbReference type="Proteomes" id="UP001056209"/>
    </source>
</evidence>
<gene>
    <name evidence="10 13" type="primary">gltX</name>
    <name evidence="13" type="ORF">M9393_00655</name>
</gene>
<evidence type="ECO:0000256" key="8">
    <source>
        <dbReference type="ARBA" id="ARBA00022917"/>
    </source>
</evidence>
<evidence type="ECO:0000256" key="10">
    <source>
        <dbReference type="HAMAP-Rule" id="MF_00022"/>
    </source>
</evidence>
<feature type="domain" description="Glutamyl/glutaminyl-tRNA synthetase class Ib catalytic" evidence="11">
    <location>
        <begin position="3"/>
        <end position="308"/>
    </location>
</feature>
<dbReference type="PROSITE" id="PS00178">
    <property type="entry name" value="AA_TRNA_LIGASE_I"/>
    <property type="match status" value="1"/>
</dbReference>
<evidence type="ECO:0000256" key="6">
    <source>
        <dbReference type="ARBA" id="ARBA00022741"/>
    </source>
</evidence>
<dbReference type="GO" id="GO:0000049">
    <property type="term" value="F:tRNA binding"/>
    <property type="evidence" value="ECO:0007669"/>
    <property type="project" value="InterPro"/>
</dbReference>
<dbReference type="EC" id="6.1.1.17" evidence="10"/>
<dbReference type="EMBL" id="CP097753">
    <property type="protein sequence ID" value="URJ28272.1"/>
    <property type="molecule type" value="Genomic_DNA"/>
</dbReference>
<dbReference type="InterPro" id="IPR045462">
    <property type="entry name" value="aa-tRNA-synth_I_cd-bd"/>
</dbReference>
<evidence type="ECO:0000256" key="2">
    <source>
        <dbReference type="ARBA" id="ARBA00007894"/>
    </source>
</evidence>
<comment type="similarity">
    <text evidence="2 10">Belongs to the class-I aminoacyl-tRNA synthetase family. Glutamate--tRNA ligase type 1 subfamily.</text>
</comment>
<dbReference type="Proteomes" id="UP001056209">
    <property type="component" value="Chromosome"/>
</dbReference>
<sequence length="477" mass="55590">MNIKTRFAPSPTGSIHIGNIRTALYSWLFARKQGGKFLLRIEDSNLQRSIHDSVKFVVSGMNWLSLDWDEGPYFQTDRFARYNSVINYMIQHNMAYKCYCSSERLELLRLNQIKKGEKPKYDGYCRFKSTAINYNSCVNSYVVRFCNPQKGVVIFHDQIRGTITFSNTELDDLIIRRSDGSPTYNFCVVVDDMDMQITHVIRGEEHINNTPRQINILKALKAPIPTYAHVSMILDHERKKLSKRREALGIMKYRDDGFLPEAILNYLVKLGWSYGNQEIFSIEQMKKYFDFSGISKSPSIFNFEKLLWLNHYYINHLPIDYVASHLSWHMRQQRISTQNGPQLTDIIKLFSKRSRTLKEIADNCHYFYIDFNIFENKIAKDYLKPIAIMPLKYLKIKFSNIVHWTPETIKSVIIEAVNELNVSMDQIGMPLRVALTGTDRSPTLSCTIHAIGKSRVLERINQAVRYISTRCIQHTSK</sequence>
<dbReference type="SUPFAM" id="SSF52374">
    <property type="entry name" value="Nucleotidylyl transferase"/>
    <property type="match status" value="1"/>
</dbReference>
<dbReference type="InterPro" id="IPR008925">
    <property type="entry name" value="aa_tRNA-synth_I_cd-bd_sf"/>
</dbReference>
<dbReference type="NCBIfam" id="TIGR00464">
    <property type="entry name" value="gltX_bact"/>
    <property type="match status" value="1"/>
</dbReference>
<evidence type="ECO:0000256" key="7">
    <source>
        <dbReference type="ARBA" id="ARBA00022840"/>
    </source>
</evidence>
<organism evidence="13 14">
    <name type="scientific">Candidatus Blochmannia vicinus</name>
    <name type="common">nom. nud.</name>
    <dbReference type="NCBI Taxonomy" id="251540"/>
    <lineage>
        <taxon>Bacteria</taxon>
        <taxon>Pseudomonadati</taxon>
        <taxon>Pseudomonadota</taxon>
        <taxon>Gammaproteobacteria</taxon>
        <taxon>Enterobacterales</taxon>
        <taxon>Enterobacteriaceae</taxon>
        <taxon>ant endosymbionts</taxon>
        <taxon>Candidatus Blochmanniella</taxon>
    </lineage>
</organism>
<dbReference type="InterPro" id="IPR000924">
    <property type="entry name" value="Glu/Gln-tRNA-synth"/>
</dbReference>
<comment type="catalytic activity">
    <reaction evidence="10">
        <text>tRNA(Glu) + L-glutamate + ATP = L-glutamyl-tRNA(Glu) + AMP + diphosphate</text>
        <dbReference type="Rhea" id="RHEA:23540"/>
        <dbReference type="Rhea" id="RHEA-COMP:9663"/>
        <dbReference type="Rhea" id="RHEA-COMP:9680"/>
        <dbReference type="ChEBI" id="CHEBI:29985"/>
        <dbReference type="ChEBI" id="CHEBI:30616"/>
        <dbReference type="ChEBI" id="CHEBI:33019"/>
        <dbReference type="ChEBI" id="CHEBI:78442"/>
        <dbReference type="ChEBI" id="CHEBI:78520"/>
        <dbReference type="ChEBI" id="CHEBI:456215"/>
        <dbReference type="EC" id="6.1.1.17"/>
    </reaction>
</comment>
<dbReference type="Gene3D" id="3.40.50.620">
    <property type="entry name" value="HUPs"/>
    <property type="match status" value="1"/>
</dbReference>
<dbReference type="Pfam" id="PF19269">
    <property type="entry name" value="Anticodon_2"/>
    <property type="match status" value="1"/>
</dbReference>
<dbReference type="RefSeq" id="WP_250248703.1">
    <property type="nucleotide sequence ID" value="NZ_CP097753.1"/>
</dbReference>
<feature type="binding site" evidence="10">
    <location>
        <position position="243"/>
    </location>
    <ligand>
        <name>ATP</name>
        <dbReference type="ChEBI" id="CHEBI:30616"/>
    </ligand>
</feature>
<evidence type="ECO:0000256" key="5">
    <source>
        <dbReference type="ARBA" id="ARBA00022598"/>
    </source>
</evidence>
<dbReference type="FunFam" id="3.40.50.620:FF:000007">
    <property type="entry name" value="Glutamate--tRNA ligase"/>
    <property type="match status" value="1"/>
</dbReference>
<comment type="subcellular location">
    <subcellularLocation>
        <location evidence="1 10">Cytoplasm</location>
    </subcellularLocation>
</comment>
<dbReference type="InterPro" id="IPR033910">
    <property type="entry name" value="GluRS_core"/>
</dbReference>
<feature type="short sequence motif" description="'HIGH' region" evidence="10">
    <location>
        <begin position="9"/>
        <end position="19"/>
    </location>
</feature>
<dbReference type="GO" id="GO:0004818">
    <property type="term" value="F:glutamate-tRNA ligase activity"/>
    <property type="evidence" value="ECO:0007669"/>
    <property type="project" value="UniProtKB-UniRule"/>
</dbReference>
<keyword evidence="9 10" id="KW-0030">Aminoacyl-tRNA synthetase</keyword>
<reference evidence="13" key="1">
    <citation type="submission" date="2022-05" db="EMBL/GenBank/DDBJ databases">
        <title>Impact of host demography and evolutionary history on endosymbiont molecular evolution: a test in carpenter ants (Genus Camponotus) and their Blochmannia endosymbionts.</title>
        <authorList>
            <person name="Manthey J.D."/>
            <person name="Giron J.C."/>
            <person name="Hruska J.P."/>
        </authorList>
    </citation>
    <scope>NUCLEOTIDE SEQUENCE</scope>
    <source>
        <strain evidence="13">C-039</strain>
    </source>
</reference>
<dbReference type="PANTHER" id="PTHR43311">
    <property type="entry name" value="GLUTAMATE--TRNA LIGASE"/>
    <property type="match status" value="1"/>
</dbReference>
<dbReference type="InterPro" id="IPR049940">
    <property type="entry name" value="GluQ/Sye"/>
</dbReference>
<feature type="short sequence motif" description="'KMSKS' region" evidence="10">
    <location>
        <begin position="240"/>
        <end position="244"/>
    </location>
</feature>
<dbReference type="Gene3D" id="1.10.10.350">
    <property type="match status" value="1"/>
</dbReference>
<dbReference type="InterPro" id="IPR001412">
    <property type="entry name" value="aa-tRNA-synth_I_CS"/>
</dbReference>
<proteinExistence type="inferred from homology"/>
<name>A0A9Q8TW22_9ENTR</name>
<evidence type="ECO:0000256" key="3">
    <source>
        <dbReference type="ARBA" id="ARBA00011245"/>
    </source>
</evidence>
<comment type="function">
    <text evidence="10">Catalyzes the attachment of glutamate to tRNA(Glu) in a two-step reaction: glutamate is first activated by ATP to form Glu-AMP and then transferred to the acceptor end of tRNA(Glu).</text>
</comment>
<dbReference type="GO" id="GO:0005524">
    <property type="term" value="F:ATP binding"/>
    <property type="evidence" value="ECO:0007669"/>
    <property type="project" value="UniProtKB-UniRule"/>
</dbReference>
<evidence type="ECO:0000259" key="12">
    <source>
        <dbReference type="Pfam" id="PF19269"/>
    </source>
</evidence>
<dbReference type="AlphaFoldDB" id="A0A9Q8TW22"/>
<dbReference type="SUPFAM" id="SSF48163">
    <property type="entry name" value="An anticodon-binding domain of class I aminoacyl-tRNA synthetases"/>
    <property type="match status" value="1"/>
</dbReference>
<dbReference type="GO" id="GO:0006424">
    <property type="term" value="P:glutamyl-tRNA aminoacylation"/>
    <property type="evidence" value="ECO:0007669"/>
    <property type="project" value="UniProtKB-UniRule"/>
</dbReference>
<dbReference type="InterPro" id="IPR020751">
    <property type="entry name" value="aa-tRNA-synth_I_codon-bd_sub2"/>
</dbReference>
<keyword evidence="4 10" id="KW-0963">Cytoplasm</keyword>
<dbReference type="Pfam" id="PF00749">
    <property type="entry name" value="tRNA-synt_1c"/>
    <property type="match status" value="1"/>
</dbReference>
<keyword evidence="5 10" id="KW-0436">Ligase</keyword>
<accession>A0A9Q8TW22</accession>
<dbReference type="PANTHER" id="PTHR43311:SF2">
    <property type="entry name" value="GLUTAMATE--TRNA LIGASE, MITOCHONDRIAL-RELATED"/>
    <property type="match status" value="1"/>
</dbReference>
<evidence type="ECO:0000259" key="11">
    <source>
        <dbReference type="Pfam" id="PF00749"/>
    </source>
</evidence>
<protein>
    <recommendedName>
        <fullName evidence="10">Glutamate--tRNA ligase</fullName>
        <ecNumber evidence="10">6.1.1.17</ecNumber>
    </recommendedName>
    <alternativeName>
        <fullName evidence="10">Glutamyl-tRNA synthetase</fullName>
        <shortName evidence="10">GluRS</shortName>
    </alternativeName>
</protein>
<evidence type="ECO:0000256" key="1">
    <source>
        <dbReference type="ARBA" id="ARBA00004496"/>
    </source>
</evidence>
<dbReference type="GO" id="GO:0005829">
    <property type="term" value="C:cytosol"/>
    <property type="evidence" value="ECO:0007669"/>
    <property type="project" value="TreeGrafter"/>
</dbReference>